<dbReference type="InterPro" id="IPR006656">
    <property type="entry name" value="Mopterin_OxRdtase"/>
</dbReference>
<accession>B4EFM5</accession>
<dbReference type="GO" id="GO:0009326">
    <property type="term" value="C:formate dehydrogenase complex"/>
    <property type="evidence" value="ECO:0007669"/>
    <property type="project" value="UniProtKB-ARBA"/>
</dbReference>
<dbReference type="FunFam" id="2.40.40.20:FF:000017">
    <property type="entry name" value="Formate dehydrogenase, alpha subunit"/>
    <property type="match status" value="1"/>
</dbReference>
<evidence type="ECO:0000256" key="9">
    <source>
        <dbReference type="ARBA" id="ARBA00022764"/>
    </source>
</evidence>
<comment type="subcellular location">
    <subcellularLocation>
        <location evidence="3">Periplasm</location>
    </subcellularLocation>
</comment>
<proteinExistence type="inferred from homology"/>
<keyword evidence="13" id="KW-0411">Iron-sulfur</keyword>
<keyword evidence="14" id="KW-0520">NAD</keyword>
<evidence type="ECO:0000256" key="3">
    <source>
        <dbReference type="ARBA" id="ARBA00004418"/>
    </source>
</evidence>
<dbReference type="KEGG" id="bcj:BCAM1017"/>
<keyword evidence="6" id="KW-0500">Molybdenum</keyword>
<dbReference type="InterPro" id="IPR006443">
    <property type="entry name" value="Formate-DH-alph_fdnG"/>
</dbReference>
<evidence type="ECO:0000256" key="12">
    <source>
        <dbReference type="ARBA" id="ARBA00023004"/>
    </source>
</evidence>
<sequence length="1022" mass="113111">MLQMSRRQFLKVTATSLAGSSLALMGFSPSEALAEVRQYKLARTVETRNTCPYCSVGCGILMYSLGDGAKNAQPSIIHIEGDPDHPVNRGTLCPKGASLIDFIHSPNRLTHPEYRAPGSDKWEPISWNDALDRIAKLMKADRDANFVETAEDGAKVNRWLTTGMLAASAGSNEVGYLTHKTIRSLGMLAFDNQARVHGPTVAGLAPTFGRGAMTNHWVDIKNADVILVMGGNAAEAHPCGFKWVTEAKAHRKARLIVVDPRFTRTASVADYYAPIRTGTDIVFLGGVINYLLTNDKIQHEYVKNYTDFSFIVREDFAFNDGIYSGYDAEKHAYPDKSSWDYERGDDGFAKVDPTLQHPRCVYNLLKQHYARYTADMVQQVCGTPKDKFLKVCEMLASTAVPGRAGTVLYALGWTHHSIGAQIIRTGAMVQLLLGNIGIAGGGMNALRGHSNIQGLTDLGLMSNLLPGYMTLPMQAEQDFDAYIKKRVQQPLRPNQLSYWKNYKAFHVSFMKSWWGDAATAENNWAYDYLPKLDKQYDLLQAIELMNAGKMNGYICQGFNPLAAAPSKVKTAAGLAKLKWLVIMDPLATETSEFWKPHGDYNDVDPSKIQTEVFRLPTTCFAEENGSLVSSSRVLQWHWKGAEPPGEARSDLEIMSGLFLRMRKLYQKDGGKYPDPIVNLTWPYANPESPTPEELAMEFNGKALADLPDPKDPAKTLVKKGEQLAAFAQLKDDGTTASGCWIFCGAWTQAGNQMGRRDNSDPTGIGQTLNWAWAWPANRRILYNRASCDVAGKPFDPTRKLIGWNGSAWKGADIPDFKADEPPENGMGPFIMNPEGVARFFARAGMNEGPFPEHYEPFETPLAANPLHPNNPQALNNPAARVFPDDRASFGKVAEFPHVATTYRLTEHFHYWTKHARLNSIIQPEQFVEIGEDLAKEVGVAHGERVKVSSKRGYIIAVALVTKRIKPLTVDGKKVQTVGVPLHWGFKGLTKPGYLANTLTPSVGDGNSYTPEFKSFLVKVEKA</sequence>
<dbReference type="PROSITE" id="PS51318">
    <property type="entry name" value="TAT"/>
    <property type="match status" value="1"/>
</dbReference>
<keyword evidence="12" id="KW-0408">Iron</keyword>
<dbReference type="GO" id="GO:0009055">
    <property type="term" value="F:electron transfer activity"/>
    <property type="evidence" value="ECO:0007669"/>
    <property type="project" value="InterPro"/>
</dbReference>
<dbReference type="PANTHER" id="PTHR43598">
    <property type="entry name" value="TUNGSTEN-CONTAINING FORMYLMETHANOFURAN DEHYDROGENASE 2 SUBUNIT B"/>
    <property type="match status" value="1"/>
</dbReference>
<evidence type="ECO:0000256" key="13">
    <source>
        <dbReference type="ARBA" id="ARBA00023014"/>
    </source>
</evidence>
<dbReference type="EMBL" id="AM747721">
    <property type="protein sequence ID" value="CAR54874.1"/>
    <property type="molecule type" value="Genomic_DNA"/>
</dbReference>
<protein>
    <submittedName>
        <fullName evidence="17">Formate dehydrogenase, major subunit</fullName>
        <ecNumber evidence="17">1.2.1.2</ecNumber>
    </submittedName>
</protein>
<organism evidence="17 18">
    <name type="scientific">Burkholderia cenocepacia (strain ATCC BAA-245 / DSM 16553 / LMG 16656 / NCTC 13227 / J2315 / CF5610)</name>
    <name type="common">Burkholderia cepacia (strain J2315)</name>
    <dbReference type="NCBI Taxonomy" id="216591"/>
    <lineage>
        <taxon>Bacteria</taxon>
        <taxon>Pseudomonadati</taxon>
        <taxon>Pseudomonadota</taxon>
        <taxon>Betaproteobacteria</taxon>
        <taxon>Burkholderiales</taxon>
        <taxon>Burkholderiaceae</taxon>
        <taxon>Burkholderia</taxon>
        <taxon>Burkholderia cepacia complex</taxon>
    </lineage>
</organism>
<evidence type="ECO:0000256" key="14">
    <source>
        <dbReference type="ARBA" id="ARBA00023027"/>
    </source>
</evidence>
<keyword evidence="11 17" id="KW-0560">Oxidoreductase</keyword>
<dbReference type="GO" id="GO:0043546">
    <property type="term" value="F:molybdopterin cofactor binding"/>
    <property type="evidence" value="ECO:0007669"/>
    <property type="project" value="InterPro"/>
</dbReference>
<dbReference type="EC" id="1.2.1.2" evidence="17"/>
<keyword evidence="10" id="KW-0712">Selenocysteine</keyword>
<dbReference type="Proteomes" id="UP000001035">
    <property type="component" value="Chromosome 2"/>
</dbReference>
<evidence type="ECO:0000256" key="1">
    <source>
        <dbReference type="ARBA" id="ARBA00001942"/>
    </source>
</evidence>
<dbReference type="PANTHER" id="PTHR43598:SF1">
    <property type="entry name" value="FORMATE DEHYDROGENASE-O MAJOR SUBUNIT"/>
    <property type="match status" value="1"/>
</dbReference>
<dbReference type="SUPFAM" id="SSF53706">
    <property type="entry name" value="Formate dehydrogenase/DMSO reductase, domains 1-3"/>
    <property type="match status" value="1"/>
</dbReference>
<evidence type="ECO:0000256" key="10">
    <source>
        <dbReference type="ARBA" id="ARBA00022933"/>
    </source>
</evidence>
<dbReference type="Gene3D" id="2.40.40.20">
    <property type="match status" value="1"/>
</dbReference>
<dbReference type="InterPro" id="IPR006311">
    <property type="entry name" value="TAT_signal"/>
</dbReference>
<evidence type="ECO:0000256" key="8">
    <source>
        <dbReference type="ARBA" id="ARBA00022729"/>
    </source>
</evidence>
<dbReference type="CDD" id="cd02752">
    <property type="entry name" value="MopB_Formate-Dh-Na-like"/>
    <property type="match status" value="1"/>
</dbReference>
<dbReference type="Pfam" id="PF01568">
    <property type="entry name" value="Molydop_binding"/>
    <property type="match status" value="1"/>
</dbReference>
<dbReference type="FunFam" id="3.30.200.210:FF:000003">
    <property type="entry name" value="Formate dehydrogenase-N subunit alpha"/>
    <property type="match status" value="1"/>
</dbReference>
<comment type="cofactor">
    <cofactor evidence="1">
        <name>Mo-bis(molybdopterin guanine dinucleotide)</name>
        <dbReference type="ChEBI" id="CHEBI:60539"/>
    </cofactor>
</comment>
<dbReference type="Pfam" id="PF04879">
    <property type="entry name" value="Molybdop_Fe4S4"/>
    <property type="match status" value="1"/>
</dbReference>
<dbReference type="InterPro" id="IPR006657">
    <property type="entry name" value="MoPterin_dinucl-bd_dom"/>
</dbReference>
<dbReference type="AlphaFoldDB" id="B4EFM5"/>
<dbReference type="FunFam" id="3.40.228.10:FF:000009">
    <property type="entry name" value="Formate dehydrogenase, alpha subunit, selenocysteine-containing"/>
    <property type="match status" value="1"/>
</dbReference>
<dbReference type="GO" id="GO:0015944">
    <property type="term" value="P:formate oxidation"/>
    <property type="evidence" value="ECO:0007669"/>
    <property type="project" value="UniProtKB-ARBA"/>
</dbReference>
<evidence type="ECO:0000256" key="2">
    <source>
        <dbReference type="ARBA" id="ARBA00001966"/>
    </source>
</evidence>
<dbReference type="Gene3D" id="3.40.228.10">
    <property type="entry name" value="Dimethylsulfoxide Reductase, domain 2"/>
    <property type="match status" value="2"/>
</dbReference>
<dbReference type="eggNOG" id="COG3383">
    <property type="taxonomic scope" value="Bacteria"/>
</dbReference>
<dbReference type="FunFam" id="3.40.50.740:FF:000007">
    <property type="entry name" value="Formate dehydrogenase, alpha subunit, selenocysteine-containing"/>
    <property type="match status" value="1"/>
</dbReference>
<keyword evidence="8 15" id="KW-0732">Signal</keyword>
<dbReference type="NCBIfam" id="TIGR01553">
    <property type="entry name" value="formate-DH-alph"/>
    <property type="match status" value="1"/>
</dbReference>
<dbReference type="GO" id="GO:0051539">
    <property type="term" value="F:4 iron, 4 sulfur cluster binding"/>
    <property type="evidence" value="ECO:0007669"/>
    <property type="project" value="UniProtKB-KW"/>
</dbReference>
<dbReference type="SMART" id="SM00926">
    <property type="entry name" value="Molybdop_Fe4S4"/>
    <property type="match status" value="1"/>
</dbReference>
<keyword evidence="7" id="KW-0479">Metal-binding</keyword>
<dbReference type="eggNOG" id="COG0243">
    <property type="taxonomic scope" value="Bacteria"/>
</dbReference>
<dbReference type="InterPro" id="IPR006963">
    <property type="entry name" value="Mopterin_OxRdtase_4Fe-4S_dom"/>
</dbReference>
<dbReference type="GO" id="GO:0030151">
    <property type="term" value="F:molybdenum ion binding"/>
    <property type="evidence" value="ECO:0007669"/>
    <property type="project" value="TreeGrafter"/>
</dbReference>
<evidence type="ECO:0000313" key="17">
    <source>
        <dbReference type="EMBL" id="CAR54874.1"/>
    </source>
</evidence>
<feature type="signal peptide" evidence="15">
    <location>
        <begin position="1"/>
        <end position="34"/>
    </location>
</feature>
<dbReference type="FunFam" id="3.40.228.10:FF:000006">
    <property type="entry name" value="Formate dehydrogenase, alpha subunit, selenocysteine-containing"/>
    <property type="match status" value="1"/>
</dbReference>
<evidence type="ECO:0000259" key="16">
    <source>
        <dbReference type="PROSITE" id="PS51669"/>
    </source>
</evidence>
<evidence type="ECO:0000256" key="15">
    <source>
        <dbReference type="SAM" id="SignalP"/>
    </source>
</evidence>
<dbReference type="InterPro" id="IPR027467">
    <property type="entry name" value="MopterinOxRdtase_cofactor_BS"/>
</dbReference>
<dbReference type="CDD" id="cd02792">
    <property type="entry name" value="MopB_CT_Formate-Dh-Na-like"/>
    <property type="match status" value="1"/>
</dbReference>
<dbReference type="PROSITE" id="PS00551">
    <property type="entry name" value="MOLYBDOPTERIN_PROK_1"/>
    <property type="match status" value="1"/>
</dbReference>
<dbReference type="GO" id="GO:0042597">
    <property type="term" value="C:periplasmic space"/>
    <property type="evidence" value="ECO:0007669"/>
    <property type="project" value="UniProtKB-SubCell"/>
</dbReference>
<dbReference type="PROSITE" id="PS51669">
    <property type="entry name" value="4FE4S_MOW_BIS_MGD"/>
    <property type="match status" value="1"/>
</dbReference>
<evidence type="ECO:0000256" key="11">
    <source>
        <dbReference type="ARBA" id="ARBA00023002"/>
    </source>
</evidence>
<feature type="domain" description="4Fe-4S Mo/W bis-MGD-type" evidence="16">
    <location>
        <begin position="44"/>
        <end position="107"/>
    </location>
</feature>
<keyword evidence="9" id="KW-0574">Periplasm</keyword>
<dbReference type="SUPFAM" id="SSF50692">
    <property type="entry name" value="ADC-like"/>
    <property type="match status" value="1"/>
</dbReference>
<dbReference type="GO" id="GO:0008863">
    <property type="term" value="F:formate dehydrogenase (NAD+) activity"/>
    <property type="evidence" value="ECO:0007669"/>
    <property type="project" value="InterPro"/>
</dbReference>
<evidence type="ECO:0000256" key="6">
    <source>
        <dbReference type="ARBA" id="ARBA00022505"/>
    </source>
</evidence>
<dbReference type="GO" id="GO:0036397">
    <property type="term" value="F:formate dehydrogenase (quinone) activity"/>
    <property type="evidence" value="ECO:0007669"/>
    <property type="project" value="UniProtKB-ARBA"/>
</dbReference>
<dbReference type="HOGENOM" id="CLU_061371_1_1_4"/>
<evidence type="ECO:0000313" key="18">
    <source>
        <dbReference type="Proteomes" id="UP000001035"/>
    </source>
</evidence>
<dbReference type="Gene3D" id="3.40.50.740">
    <property type="match status" value="1"/>
</dbReference>
<dbReference type="InterPro" id="IPR009010">
    <property type="entry name" value="Asp_de-COase-like_dom_sf"/>
</dbReference>
<feature type="chain" id="PRO_5002804164" evidence="15">
    <location>
        <begin position="35"/>
        <end position="1022"/>
    </location>
</feature>
<evidence type="ECO:0000256" key="5">
    <source>
        <dbReference type="ARBA" id="ARBA00022485"/>
    </source>
</evidence>
<dbReference type="GO" id="GO:0047111">
    <property type="term" value="F:formate dehydrogenase (cytochrome-c-553) activity"/>
    <property type="evidence" value="ECO:0007669"/>
    <property type="project" value="InterPro"/>
</dbReference>
<comment type="cofactor">
    <cofactor evidence="2">
        <name>[4Fe-4S] cluster</name>
        <dbReference type="ChEBI" id="CHEBI:49883"/>
    </cofactor>
</comment>
<dbReference type="Pfam" id="PF00384">
    <property type="entry name" value="Molybdopterin"/>
    <property type="match status" value="1"/>
</dbReference>
<reference evidence="17 18" key="1">
    <citation type="journal article" date="2009" name="J. Bacteriol.">
        <title>The genome of Burkholderia cenocepacia J2315, an epidemic pathogen of cystic fibrosis patients.</title>
        <authorList>
            <person name="Holden M.T."/>
            <person name="Seth-Smith H.M."/>
            <person name="Crossman L.C."/>
            <person name="Sebaihia M."/>
            <person name="Bentley S.D."/>
            <person name="Cerdeno-Tarraga A.M."/>
            <person name="Thomson N.R."/>
            <person name="Bason N."/>
            <person name="Quail M.A."/>
            <person name="Sharp S."/>
            <person name="Cherevach I."/>
            <person name="Churcher C."/>
            <person name="Goodhead I."/>
            <person name="Hauser H."/>
            <person name="Holroyd N."/>
            <person name="Mungall K."/>
            <person name="Scott P."/>
            <person name="Walker D."/>
            <person name="White B."/>
            <person name="Rose H."/>
            <person name="Iversen P."/>
            <person name="Mil-Homens D."/>
            <person name="Rocha E.P."/>
            <person name="Fialho A.M."/>
            <person name="Baldwin A."/>
            <person name="Dowson C."/>
            <person name="Barrell B.G."/>
            <person name="Govan J.R."/>
            <person name="Vandamme P."/>
            <person name="Hart C.A."/>
            <person name="Mahenthiralingam E."/>
            <person name="Parkhill J."/>
        </authorList>
    </citation>
    <scope>NUCLEOTIDE SEQUENCE [LARGE SCALE GENOMIC DNA]</scope>
    <source>
        <strain evidence="18">ATCC BAA-245 / DSM 16553 / LMG 16656 / NCTC 13227 / J2315 / CF5610</strain>
    </source>
</reference>
<evidence type="ECO:0000256" key="4">
    <source>
        <dbReference type="ARBA" id="ARBA00010312"/>
    </source>
</evidence>
<gene>
    <name evidence="17" type="primary">fdnG</name>
    <name evidence="17" type="ORF">BCAM1017</name>
</gene>
<evidence type="ECO:0000256" key="7">
    <source>
        <dbReference type="ARBA" id="ARBA00022723"/>
    </source>
</evidence>
<keyword evidence="18" id="KW-1185">Reference proteome</keyword>
<comment type="similarity">
    <text evidence="4">Belongs to the prokaryotic molybdopterin-containing oxidoreductase family.</text>
</comment>
<keyword evidence="5" id="KW-0004">4Fe-4S</keyword>
<name>B4EFM5_BURCJ</name>
<dbReference type="GO" id="GO:0009061">
    <property type="term" value="P:anaerobic respiration"/>
    <property type="evidence" value="ECO:0007669"/>
    <property type="project" value="TreeGrafter"/>
</dbReference>
<dbReference type="Gene3D" id="3.30.200.210">
    <property type="match status" value="1"/>
</dbReference>